<dbReference type="GO" id="GO:0005737">
    <property type="term" value="C:cytoplasm"/>
    <property type="evidence" value="ECO:0007669"/>
    <property type="project" value="TreeGrafter"/>
</dbReference>
<dbReference type="InterPro" id="IPR002931">
    <property type="entry name" value="Transglutaminase-like"/>
</dbReference>
<dbReference type="PANTHER" id="PTHR46333:SF2">
    <property type="entry name" value="CYTOKINESIS PROTEIN 3"/>
    <property type="match status" value="1"/>
</dbReference>
<dbReference type="InterPro" id="IPR038765">
    <property type="entry name" value="Papain-like_cys_pep_sf"/>
</dbReference>
<dbReference type="Gene3D" id="3.10.620.30">
    <property type="match status" value="1"/>
</dbReference>
<dbReference type="InterPro" id="IPR052557">
    <property type="entry name" value="CAP/Cytokinesis_protein"/>
</dbReference>
<comment type="caution">
    <text evidence="2">The sequence shown here is derived from an EMBL/GenBank/DDBJ whole genome shotgun (WGS) entry which is preliminary data.</text>
</comment>
<organism evidence="2 3">
    <name type="scientific">Lawsonibacter hominis</name>
    <dbReference type="NCBI Taxonomy" id="2763053"/>
    <lineage>
        <taxon>Bacteria</taxon>
        <taxon>Bacillati</taxon>
        <taxon>Bacillota</taxon>
        <taxon>Clostridia</taxon>
        <taxon>Eubacteriales</taxon>
        <taxon>Oscillospiraceae</taxon>
        <taxon>Lawsonibacter</taxon>
    </lineage>
</organism>
<gene>
    <name evidence="2" type="ORF">H8S57_08705</name>
</gene>
<dbReference type="Pfam" id="PF01841">
    <property type="entry name" value="Transglut_core"/>
    <property type="match status" value="1"/>
</dbReference>
<name>A0A8J6J0N7_9FIRM</name>
<accession>A0A8J6J0N7</accession>
<sequence>MDDVEKALALHDYLAVHCGYNWAVAAGKPEEAPDTVYSAYGALVEGDAVCQGYALAYRLLLEEAGIPSAMLTSANHMWNLVQLGGDWYHVDVTWDDPAPDTPGIVSHQYFLISDARLNGLDTGASHIWNEELQARTSTKYEDGWAFNGSWYPLYRWSGAYYYVKFGSNPYEYALYRTDDLSQIGISIVGQLANGYDSRFGALWLNGFLYDTTAAGAERILWRCSLDDGSRAEVGRIPFTETASEDGAYPADRDGVGLRYAAETGEVEAISRTRPTAVLGAFRQRDYPAAWDQVSTETVEIAGLQAIPEGYRVGVAWGEAAPAAAQDLWEIFYKEGRLVGLRRSALRHEESGLEIIALETAGLPDWDQRKLVVLDEASWSPACEAWVQDETASR</sequence>
<dbReference type="AlphaFoldDB" id="A0A8J6J0N7"/>
<keyword evidence="3" id="KW-1185">Reference proteome</keyword>
<dbReference type="PANTHER" id="PTHR46333">
    <property type="entry name" value="CYTOKINESIS PROTEIN 3"/>
    <property type="match status" value="1"/>
</dbReference>
<evidence type="ECO:0000313" key="2">
    <source>
        <dbReference type="EMBL" id="MBC5733807.1"/>
    </source>
</evidence>
<feature type="domain" description="Transglutaminase-like" evidence="1">
    <location>
        <begin position="2"/>
        <end position="91"/>
    </location>
</feature>
<proteinExistence type="predicted"/>
<dbReference type="EMBL" id="JACOPP010000010">
    <property type="protein sequence ID" value="MBC5733807.1"/>
    <property type="molecule type" value="Genomic_DNA"/>
</dbReference>
<evidence type="ECO:0000259" key="1">
    <source>
        <dbReference type="Pfam" id="PF01841"/>
    </source>
</evidence>
<dbReference type="Proteomes" id="UP000661435">
    <property type="component" value="Unassembled WGS sequence"/>
</dbReference>
<evidence type="ECO:0000313" key="3">
    <source>
        <dbReference type="Proteomes" id="UP000661435"/>
    </source>
</evidence>
<reference evidence="2" key="1">
    <citation type="submission" date="2020-08" db="EMBL/GenBank/DDBJ databases">
        <title>Genome public.</title>
        <authorList>
            <person name="Liu C."/>
            <person name="Sun Q."/>
        </authorList>
    </citation>
    <scope>NUCLEOTIDE SEQUENCE</scope>
    <source>
        <strain evidence="2">NSJ-51</strain>
    </source>
</reference>
<dbReference type="SUPFAM" id="SSF54001">
    <property type="entry name" value="Cysteine proteinases"/>
    <property type="match status" value="1"/>
</dbReference>
<protein>
    <recommendedName>
        <fullName evidence="1">Transglutaminase-like domain-containing protein</fullName>
    </recommendedName>
</protein>